<evidence type="ECO:0000256" key="3">
    <source>
        <dbReference type="ARBA" id="ARBA00022723"/>
    </source>
</evidence>
<keyword evidence="1" id="KW-0813">Transport</keyword>
<protein>
    <submittedName>
        <fullName evidence="5">Hemoglobin</fullName>
    </submittedName>
</protein>
<dbReference type="InterPro" id="IPR001486">
    <property type="entry name" value="Hemoglobin_trunc"/>
</dbReference>
<dbReference type="EMBL" id="VITW01000006">
    <property type="protein sequence ID" value="TWB72679.1"/>
    <property type="molecule type" value="Genomic_DNA"/>
</dbReference>
<accession>A0A560IKX8</accession>
<dbReference type="GO" id="GO:0019825">
    <property type="term" value="F:oxygen binding"/>
    <property type="evidence" value="ECO:0007669"/>
    <property type="project" value="InterPro"/>
</dbReference>
<dbReference type="Proteomes" id="UP000315914">
    <property type="component" value="Unassembled WGS sequence"/>
</dbReference>
<evidence type="ECO:0000313" key="6">
    <source>
        <dbReference type="Proteomes" id="UP000315914"/>
    </source>
</evidence>
<keyword evidence="2" id="KW-0349">Heme</keyword>
<name>A0A560IKX8_9BRAD</name>
<dbReference type="STRING" id="1399419.A5906_34555"/>
<organism evidence="5 6">
    <name type="scientific">Bradyrhizobium sacchari</name>
    <dbReference type="NCBI Taxonomy" id="1399419"/>
    <lineage>
        <taxon>Bacteria</taxon>
        <taxon>Pseudomonadati</taxon>
        <taxon>Pseudomonadota</taxon>
        <taxon>Alphaproteobacteria</taxon>
        <taxon>Hyphomicrobiales</taxon>
        <taxon>Nitrobacteraceae</taxon>
        <taxon>Bradyrhizobium</taxon>
    </lineage>
</organism>
<evidence type="ECO:0000256" key="2">
    <source>
        <dbReference type="ARBA" id="ARBA00022617"/>
    </source>
</evidence>
<dbReference type="SUPFAM" id="SSF46458">
    <property type="entry name" value="Globin-like"/>
    <property type="match status" value="1"/>
</dbReference>
<keyword evidence="6" id="KW-1185">Reference proteome</keyword>
<dbReference type="GO" id="GO:0020037">
    <property type="term" value="F:heme binding"/>
    <property type="evidence" value="ECO:0007669"/>
    <property type="project" value="InterPro"/>
</dbReference>
<dbReference type="AlphaFoldDB" id="A0A560IKX8"/>
<evidence type="ECO:0000256" key="1">
    <source>
        <dbReference type="ARBA" id="ARBA00022448"/>
    </source>
</evidence>
<dbReference type="GO" id="GO:0046872">
    <property type="term" value="F:metal ion binding"/>
    <property type="evidence" value="ECO:0007669"/>
    <property type="project" value="UniProtKB-KW"/>
</dbReference>
<dbReference type="Gene3D" id="1.10.490.10">
    <property type="entry name" value="Globins"/>
    <property type="match status" value="1"/>
</dbReference>
<reference evidence="5 6" key="1">
    <citation type="submission" date="2019-06" db="EMBL/GenBank/DDBJ databases">
        <title>Genomic Encyclopedia of Type Strains, Phase IV (KMG-V): Genome sequencing to study the core and pangenomes of soil and plant-associated prokaryotes.</title>
        <authorList>
            <person name="Whitman W."/>
        </authorList>
    </citation>
    <scope>NUCLEOTIDE SEQUENCE [LARGE SCALE GENOMIC DNA]</scope>
    <source>
        <strain evidence="5 6">BR 10556</strain>
    </source>
</reference>
<keyword evidence="3" id="KW-0479">Metal-binding</keyword>
<proteinExistence type="predicted"/>
<dbReference type="Pfam" id="PF01152">
    <property type="entry name" value="Bac_globin"/>
    <property type="match status" value="1"/>
</dbReference>
<dbReference type="InterPro" id="IPR012292">
    <property type="entry name" value="Globin/Proto"/>
</dbReference>
<dbReference type="CDD" id="cd08916">
    <property type="entry name" value="TrHb3_P"/>
    <property type="match status" value="1"/>
</dbReference>
<sequence>MSVRRPIPAICAATKTPRAIGPTMTDGRLAGTTERITKDMSDRLKAEREAAAARRNLLTQDAIERTGITEEMIGELVTRFYGRVREDALLGPVFAIVQNWDEHLAKLRDFWSSVVLMSGRYHGSPMRAHLPLNLVGGHFDRWLDLFEQTARDVCPPAAAALFIDKARRIADSFEMASATVAGRIASPRHVLRS</sequence>
<comment type="caution">
    <text evidence="5">The sequence shown here is derived from an EMBL/GenBank/DDBJ whole genome shotgun (WGS) entry which is preliminary data.</text>
</comment>
<evidence type="ECO:0000256" key="4">
    <source>
        <dbReference type="ARBA" id="ARBA00023004"/>
    </source>
</evidence>
<keyword evidence="4" id="KW-0408">Iron</keyword>
<evidence type="ECO:0000313" key="5">
    <source>
        <dbReference type="EMBL" id="TWB72679.1"/>
    </source>
</evidence>
<dbReference type="InterPro" id="IPR009050">
    <property type="entry name" value="Globin-like_sf"/>
</dbReference>
<gene>
    <name evidence="5" type="ORF">FBZ95_106394</name>
</gene>